<reference evidence="1 2" key="1">
    <citation type="journal article" date="2023" name="G3 (Bethesda)">
        <title>A chromosome-length genome assembly and annotation of blackberry (Rubus argutus, cv. 'Hillquist').</title>
        <authorList>
            <person name="Bruna T."/>
            <person name="Aryal R."/>
            <person name="Dudchenko O."/>
            <person name="Sargent D.J."/>
            <person name="Mead D."/>
            <person name="Buti M."/>
            <person name="Cavallini A."/>
            <person name="Hytonen T."/>
            <person name="Andres J."/>
            <person name="Pham M."/>
            <person name="Weisz D."/>
            <person name="Mascagni F."/>
            <person name="Usai G."/>
            <person name="Natali L."/>
            <person name="Bassil N."/>
            <person name="Fernandez G.E."/>
            <person name="Lomsadze A."/>
            <person name="Armour M."/>
            <person name="Olukolu B."/>
            <person name="Poorten T."/>
            <person name="Britton C."/>
            <person name="Davik J."/>
            <person name="Ashrafi H."/>
            <person name="Aiden E.L."/>
            <person name="Borodovsky M."/>
            <person name="Worthington M."/>
        </authorList>
    </citation>
    <scope>NUCLEOTIDE SEQUENCE [LARGE SCALE GENOMIC DNA]</scope>
    <source>
        <strain evidence="1">PI 553951</strain>
    </source>
</reference>
<dbReference type="Proteomes" id="UP001457282">
    <property type="component" value="Unassembled WGS sequence"/>
</dbReference>
<proteinExistence type="predicted"/>
<comment type="caution">
    <text evidence="1">The sequence shown here is derived from an EMBL/GenBank/DDBJ whole genome shotgun (WGS) entry which is preliminary data.</text>
</comment>
<accession>A0AAW1WA52</accession>
<protein>
    <submittedName>
        <fullName evidence="1">Uncharacterized protein</fullName>
    </submittedName>
</protein>
<keyword evidence="2" id="KW-1185">Reference proteome</keyword>
<organism evidence="1 2">
    <name type="scientific">Rubus argutus</name>
    <name type="common">Southern blackberry</name>
    <dbReference type="NCBI Taxonomy" id="59490"/>
    <lineage>
        <taxon>Eukaryota</taxon>
        <taxon>Viridiplantae</taxon>
        <taxon>Streptophyta</taxon>
        <taxon>Embryophyta</taxon>
        <taxon>Tracheophyta</taxon>
        <taxon>Spermatophyta</taxon>
        <taxon>Magnoliopsida</taxon>
        <taxon>eudicotyledons</taxon>
        <taxon>Gunneridae</taxon>
        <taxon>Pentapetalae</taxon>
        <taxon>rosids</taxon>
        <taxon>fabids</taxon>
        <taxon>Rosales</taxon>
        <taxon>Rosaceae</taxon>
        <taxon>Rosoideae</taxon>
        <taxon>Rosoideae incertae sedis</taxon>
        <taxon>Rubus</taxon>
    </lineage>
</organism>
<gene>
    <name evidence="1" type="ORF">M0R45_029368</name>
</gene>
<sequence>MAAESHLTFAARELLKKVAAVLAGEEFSLLWGFKSELATMHATSVKLQALLQAAEHLTQDQGDDVKITARPNEEICVVNL</sequence>
<dbReference type="EMBL" id="JBEDUW010000006">
    <property type="protein sequence ID" value="KAK9920824.1"/>
    <property type="molecule type" value="Genomic_DNA"/>
</dbReference>
<evidence type="ECO:0000313" key="2">
    <source>
        <dbReference type="Proteomes" id="UP001457282"/>
    </source>
</evidence>
<evidence type="ECO:0000313" key="1">
    <source>
        <dbReference type="EMBL" id="KAK9920824.1"/>
    </source>
</evidence>
<name>A0AAW1WA52_RUBAR</name>
<dbReference type="AlphaFoldDB" id="A0AAW1WA52"/>